<evidence type="ECO:0000313" key="2">
    <source>
        <dbReference type="Proteomes" id="UP001239994"/>
    </source>
</evidence>
<dbReference type="EMBL" id="JAROKS010000005">
    <property type="protein sequence ID" value="KAK1803746.1"/>
    <property type="molecule type" value="Genomic_DNA"/>
</dbReference>
<name>A0AAD9E3H5_9TELE</name>
<evidence type="ECO:0000313" key="1">
    <source>
        <dbReference type="EMBL" id="KAK1803746.1"/>
    </source>
</evidence>
<gene>
    <name evidence="1" type="ORF">P4O66_020767</name>
</gene>
<organism evidence="1 2">
    <name type="scientific">Electrophorus voltai</name>
    <dbReference type="NCBI Taxonomy" id="2609070"/>
    <lineage>
        <taxon>Eukaryota</taxon>
        <taxon>Metazoa</taxon>
        <taxon>Chordata</taxon>
        <taxon>Craniata</taxon>
        <taxon>Vertebrata</taxon>
        <taxon>Euteleostomi</taxon>
        <taxon>Actinopterygii</taxon>
        <taxon>Neopterygii</taxon>
        <taxon>Teleostei</taxon>
        <taxon>Ostariophysi</taxon>
        <taxon>Gymnotiformes</taxon>
        <taxon>Gymnotoidei</taxon>
        <taxon>Gymnotidae</taxon>
        <taxon>Electrophorus</taxon>
    </lineage>
</organism>
<sequence>MTEARSGAAGSDIGRSYKDVVLANLRPDYKRRPPQNPPLVQLIGSLRKLMAQNPDGVSLTEVRRSCPLVFHTDVLKNFPSVRHLLASMPNIVRLQGVGVQTRVLPPDP</sequence>
<keyword evidence="2" id="KW-1185">Reference proteome</keyword>
<dbReference type="Proteomes" id="UP001239994">
    <property type="component" value="Unassembled WGS sequence"/>
</dbReference>
<protein>
    <submittedName>
        <fullName evidence="1">Uncharacterized protein</fullName>
    </submittedName>
</protein>
<dbReference type="AlphaFoldDB" id="A0AAD9E3H5"/>
<proteinExistence type="predicted"/>
<reference evidence="1" key="1">
    <citation type="submission" date="2023-03" db="EMBL/GenBank/DDBJ databases">
        <title>Electrophorus voltai genome.</title>
        <authorList>
            <person name="Bian C."/>
        </authorList>
    </citation>
    <scope>NUCLEOTIDE SEQUENCE</scope>
    <source>
        <strain evidence="1">CB-2022</strain>
        <tissue evidence="1">Muscle</tissue>
    </source>
</reference>
<comment type="caution">
    <text evidence="1">The sequence shown here is derived from an EMBL/GenBank/DDBJ whole genome shotgun (WGS) entry which is preliminary data.</text>
</comment>
<accession>A0AAD9E3H5</accession>